<dbReference type="PROSITE" id="PS51257">
    <property type="entry name" value="PROKAR_LIPOPROTEIN"/>
    <property type="match status" value="1"/>
</dbReference>
<evidence type="ECO:0000256" key="1">
    <source>
        <dbReference type="ARBA" id="ARBA00010333"/>
    </source>
</evidence>
<evidence type="ECO:0000313" key="12">
    <source>
        <dbReference type="Proteomes" id="UP000295632"/>
    </source>
</evidence>
<proteinExistence type="inferred from homology"/>
<feature type="domain" description="Ionotropic glutamate receptor C-terminal" evidence="10">
    <location>
        <begin position="75"/>
        <end position="300"/>
    </location>
</feature>
<evidence type="ECO:0000256" key="3">
    <source>
        <dbReference type="ARBA" id="ARBA00022729"/>
    </source>
</evidence>
<keyword evidence="3 8" id="KW-0732">Signal</keyword>
<dbReference type="Proteomes" id="UP000295632">
    <property type="component" value="Unassembled WGS sequence"/>
</dbReference>
<dbReference type="GO" id="GO:0016020">
    <property type="term" value="C:membrane"/>
    <property type="evidence" value="ECO:0007669"/>
    <property type="project" value="InterPro"/>
</dbReference>
<evidence type="ECO:0000256" key="5">
    <source>
        <dbReference type="ARBA" id="ARBA00023288"/>
    </source>
</evidence>
<dbReference type="PROSITE" id="PS01039">
    <property type="entry name" value="SBP_BACTERIAL_3"/>
    <property type="match status" value="1"/>
</dbReference>
<evidence type="ECO:0000256" key="2">
    <source>
        <dbReference type="ARBA" id="ARBA00022448"/>
    </source>
</evidence>
<evidence type="ECO:0000256" key="7">
    <source>
        <dbReference type="SAM" id="MobiDB-lite"/>
    </source>
</evidence>
<dbReference type="InterPro" id="IPR018313">
    <property type="entry name" value="SBP_3_CS"/>
</dbReference>
<dbReference type="InterPro" id="IPR001638">
    <property type="entry name" value="Solute-binding_3/MltF_N"/>
</dbReference>
<evidence type="ECO:0000256" key="8">
    <source>
        <dbReference type="SAM" id="SignalP"/>
    </source>
</evidence>
<dbReference type="AlphaFoldDB" id="A0A4R6U546"/>
<reference evidence="11 12" key="1">
    <citation type="submission" date="2019-03" db="EMBL/GenBank/DDBJ databases">
        <title>Genomic Encyclopedia of Type Strains, Phase IV (KMG-IV): sequencing the most valuable type-strain genomes for metagenomic binning, comparative biology and taxonomic classification.</title>
        <authorList>
            <person name="Goeker M."/>
        </authorList>
    </citation>
    <scope>NUCLEOTIDE SEQUENCE [LARGE SCALE GENOMIC DNA]</scope>
    <source>
        <strain evidence="11 12">DSM 28697</strain>
    </source>
</reference>
<dbReference type="Gene3D" id="3.40.190.10">
    <property type="entry name" value="Periplasmic binding protein-like II"/>
    <property type="match status" value="2"/>
</dbReference>
<comment type="similarity">
    <text evidence="1 6">Belongs to the bacterial solute-binding protein 3 family.</text>
</comment>
<feature type="region of interest" description="Disordered" evidence="7">
    <location>
        <begin position="26"/>
        <end position="65"/>
    </location>
</feature>
<keyword evidence="4" id="KW-0564">Palmitate</keyword>
<keyword evidence="5" id="KW-0449">Lipoprotein</keyword>
<name>A0A4R6U546_9BACI</name>
<evidence type="ECO:0000313" key="11">
    <source>
        <dbReference type="EMBL" id="TDQ40856.1"/>
    </source>
</evidence>
<dbReference type="InterPro" id="IPR001320">
    <property type="entry name" value="Iontro_rcpt_C"/>
</dbReference>
<evidence type="ECO:0000259" key="9">
    <source>
        <dbReference type="SMART" id="SM00062"/>
    </source>
</evidence>
<protein>
    <submittedName>
        <fullName evidence="11">Amino acid ABC transporter substrate-binding protein (PAAT family)</fullName>
    </submittedName>
</protein>
<dbReference type="EMBL" id="SNYJ01000005">
    <property type="protein sequence ID" value="TDQ40856.1"/>
    <property type="molecule type" value="Genomic_DNA"/>
</dbReference>
<evidence type="ECO:0000256" key="4">
    <source>
        <dbReference type="ARBA" id="ARBA00023139"/>
    </source>
</evidence>
<dbReference type="SMART" id="SM00062">
    <property type="entry name" value="PBPb"/>
    <property type="match status" value="1"/>
</dbReference>
<dbReference type="GO" id="GO:0015276">
    <property type="term" value="F:ligand-gated monoatomic ion channel activity"/>
    <property type="evidence" value="ECO:0007669"/>
    <property type="project" value="InterPro"/>
</dbReference>
<dbReference type="SUPFAM" id="SSF53850">
    <property type="entry name" value="Periplasmic binding protein-like II"/>
    <property type="match status" value="1"/>
</dbReference>
<dbReference type="PANTHER" id="PTHR30085">
    <property type="entry name" value="AMINO ACID ABC TRANSPORTER PERMEASE"/>
    <property type="match status" value="1"/>
</dbReference>
<dbReference type="GO" id="GO:0030288">
    <property type="term" value="C:outer membrane-bounded periplasmic space"/>
    <property type="evidence" value="ECO:0007669"/>
    <property type="project" value="TreeGrafter"/>
</dbReference>
<sequence>MNMNKKMLFFALFALMLLLAACGGSGGNETGSTPADEETSDSGADGGEATGDAEGDDSEAAAEGSTLQAIKDRGKLVAGVKFDTRLFGLKNPQSGDVEGYDVDIMKLLAQHIFETDSADDVLELVQVNSKTRFELVDNGEIDLGAATATINAEREEIVDFTNVYFIAGQSLLVPEDSSITGIEDLTADTTVIAVKGSTSEKNIKEKAPDAKVDLYDDYAAAFTALRAGKGDTLTTDNAILLGMRETDPSFKLVGGLFTEEPYGIFLKDGDDEFREYVNEFLNGLKESGELDELYQKWFGEPAPENILYENEFLK</sequence>
<evidence type="ECO:0000256" key="6">
    <source>
        <dbReference type="RuleBase" id="RU003744"/>
    </source>
</evidence>
<dbReference type="InterPro" id="IPR051455">
    <property type="entry name" value="Bact_solute-bind_prot3"/>
</dbReference>
<accession>A0A4R6U546</accession>
<dbReference type="RefSeq" id="WP_133580043.1">
    <property type="nucleotide sequence ID" value="NZ_SNYJ01000005.1"/>
</dbReference>
<dbReference type="GO" id="GO:0006865">
    <property type="term" value="P:amino acid transport"/>
    <property type="evidence" value="ECO:0007669"/>
    <property type="project" value="TreeGrafter"/>
</dbReference>
<evidence type="ECO:0000259" key="10">
    <source>
        <dbReference type="SMART" id="SM00079"/>
    </source>
</evidence>
<gene>
    <name evidence="11" type="ORF">EV213_105202</name>
</gene>
<keyword evidence="2" id="KW-0813">Transport</keyword>
<dbReference type="Pfam" id="PF00497">
    <property type="entry name" value="SBP_bac_3"/>
    <property type="match status" value="1"/>
</dbReference>
<feature type="compositionally biased region" description="Acidic residues" evidence="7">
    <location>
        <begin position="51"/>
        <end position="60"/>
    </location>
</feature>
<dbReference type="SMART" id="SM00079">
    <property type="entry name" value="PBPe"/>
    <property type="match status" value="1"/>
</dbReference>
<dbReference type="PANTHER" id="PTHR30085:SF6">
    <property type="entry name" value="ABC TRANSPORTER GLUTAMINE-BINDING PROTEIN GLNH"/>
    <property type="match status" value="1"/>
</dbReference>
<feature type="chain" id="PRO_5020628154" evidence="8">
    <location>
        <begin position="27"/>
        <end position="314"/>
    </location>
</feature>
<dbReference type="GO" id="GO:0005576">
    <property type="term" value="C:extracellular region"/>
    <property type="evidence" value="ECO:0007669"/>
    <property type="project" value="TreeGrafter"/>
</dbReference>
<organism evidence="11 12">
    <name type="scientific">Aureibacillus halotolerans</name>
    <dbReference type="NCBI Taxonomy" id="1508390"/>
    <lineage>
        <taxon>Bacteria</taxon>
        <taxon>Bacillati</taxon>
        <taxon>Bacillota</taxon>
        <taxon>Bacilli</taxon>
        <taxon>Bacillales</taxon>
        <taxon>Bacillaceae</taxon>
        <taxon>Aureibacillus</taxon>
    </lineage>
</organism>
<comment type="caution">
    <text evidence="11">The sequence shown here is derived from an EMBL/GenBank/DDBJ whole genome shotgun (WGS) entry which is preliminary data.</text>
</comment>
<feature type="domain" description="Solute-binding protein family 3/N-terminal" evidence="9">
    <location>
        <begin position="75"/>
        <end position="301"/>
    </location>
</feature>
<dbReference type="OrthoDB" id="115856at2"/>
<feature type="signal peptide" evidence="8">
    <location>
        <begin position="1"/>
        <end position="26"/>
    </location>
</feature>
<keyword evidence="12" id="KW-1185">Reference proteome</keyword>